<gene>
    <name evidence="2" type="ORF">H4W34_005002</name>
</gene>
<organism evidence="2 3">
    <name type="scientific">Actinomadura algeriensis</name>
    <dbReference type="NCBI Taxonomy" id="1679523"/>
    <lineage>
        <taxon>Bacteria</taxon>
        <taxon>Bacillati</taxon>
        <taxon>Actinomycetota</taxon>
        <taxon>Actinomycetes</taxon>
        <taxon>Streptosporangiales</taxon>
        <taxon>Thermomonosporaceae</taxon>
        <taxon>Actinomadura</taxon>
    </lineage>
</organism>
<evidence type="ECO:0000313" key="3">
    <source>
        <dbReference type="Proteomes" id="UP000627838"/>
    </source>
</evidence>
<dbReference type="EMBL" id="JADBDZ010000001">
    <property type="protein sequence ID" value="MBE1535169.1"/>
    <property type="molecule type" value="Genomic_DNA"/>
</dbReference>
<keyword evidence="3" id="KW-1185">Reference proteome</keyword>
<dbReference type="NCBIfam" id="TIGR04222">
    <property type="entry name" value="near_uncomplex"/>
    <property type="match status" value="1"/>
</dbReference>
<feature type="transmembrane region" description="Helical" evidence="1">
    <location>
        <begin position="23"/>
        <end position="42"/>
    </location>
</feature>
<evidence type="ECO:0000313" key="2">
    <source>
        <dbReference type="EMBL" id="MBE1535169.1"/>
    </source>
</evidence>
<evidence type="ECO:0000256" key="1">
    <source>
        <dbReference type="SAM" id="Phobius"/>
    </source>
</evidence>
<sequence length="303" mass="30551">MGDARSAVAWAAAAQWDGPWPSVVVWAVLVPVSAALLARALMVRRRLGRGVPPARDPHPYEAALFRSGENRAILTGLAVLRAEGAIGAEPPGRLVVAGKRRGPGRPLDDALHAAIGRGREPSELSRDPKVRAALEGLRAELERAGQLLGPAERDGRRAAALPLLAVAGIGALFVLIFPGDAPLTALVAAFLIEAALAVSALVLVLGPWSRTAEGKRAMAAYEERHGHLAPWNDPAWTTYGAAAVAAGVALFGLPALSGAEPDFTEAADLRKDFGGGAGAQGAGGGGCGGGDGGGCGGCGGCGG</sequence>
<name>A0ABR9JXQ2_9ACTN</name>
<feature type="transmembrane region" description="Helical" evidence="1">
    <location>
        <begin position="158"/>
        <end position="177"/>
    </location>
</feature>
<dbReference type="InterPro" id="IPR026467">
    <property type="entry name" value="Ser/Gly_Cys_C_dom"/>
</dbReference>
<keyword evidence="1" id="KW-0472">Membrane</keyword>
<comment type="caution">
    <text evidence="2">The sequence shown here is derived from an EMBL/GenBank/DDBJ whole genome shotgun (WGS) entry which is preliminary data.</text>
</comment>
<keyword evidence="1" id="KW-1133">Transmembrane helix</keyword>
<keyword evidence="1" id="KW-0812">Transmembrane</keyword>
<protein>
    <submittedName>
        <fullName evidence="2">Uncharacterized protein (TIGR04222 family)</fullName>
    </submittedName>
</protein>
<dbReference type="RefSeq" id="WP_192761425.1">
    <property type="nucleotide sequence ID" value="NZ_JADBDZ010000001.1"/>
</dbReference>
<accession>A0ABR9JXQ2</accession>
<feature type="transmembrane region" description="Helical" evidence="1">
    <location>
        <begin position="183"/>
        <end position="208"/>
    </location>
</feature>
<dbReference type="Proteomes" id="UP000627838">
    <property type="component" value="Unassembled WGS sequence"/>
</dbReference>
<proteinExistence type="predicted"/>
<reference evidence="2 3" key="1">
    <citation type="submission" date="2020-10" db="EMBL/GenBank/DDBJ databases">
        <title>Sequencing the genomes of 1000 actinobacteria strains.</title>
        <authorList>
            <person name="Klenk H.-P."/>
        </authorList>
    </citation>
    <scope>NUCLEOTIDE SEQUENCE [LARGE SCALE GENOMIC DNA]</scope>
    <source>
        <strain evidence="2 3">DSM 46744</strain>
    </source>
</reference>